<evidence type="ECO:0000256" key="2">
    <source>
        <dbReference type="ARBA" id="ARBA00023134"/>
    </source>
</evidence>
<keyword evidence="1 3" id="KW-0547">Nucleotide-binding</keyword>
<feature type="binding site" evidence="4">
    <location>
        <position position="35"/>
    </location>
    <ligand>
        <name>Mg(2+)</name>
        <dbReference type="ChEBI" id="CHEBI:18420"/>
    </ligand>
</feature>
<evidence type="ECO:0000313" key="6">
    <source>
        <dbReference type="Proteomes" id="UP001562425"/>
    </source>
</evidence>
<keyword evidence="4" id="KW-0479">Metal-binding</keyword>
<dbReference type="InterPro" id="IPR027417">
    <property type="entry name" value="P-loop_NTPase"/>
</dbReference>
<protein>
    <recommendedName>
        <fullName evidence="7">ADP-ribosylation factor-like protein 16</fullName>
    </recommendedName>
</protein>
<evidence type="ECO:0000256" key="4">
    <source>
        <dbReference type="PIRSR" id="PIRSR606689-2"/>
    </source>
</evidence>
<feature type="binding site" evidence="4">
    <location>
        <position position="56"/>
    </location>
    <ligand>
        <name>Mg(2+)</name>
        <dbReference type="ChEBI" id="CHEBI:18420"/>
    </ligand>
</feature>
<evidence type="ECO:0008006" key="7">
    <source>
        <dbReference type="Google" id="ProtNLM"/>
    </source>
</evidence>
<dbReference type="AlphaFoldDB" id="A0ABD1CXF1"/>
<dbReference type="PANTHER" id="PTHR46688">
    <property type="entry name" value="ADP-RIBOSYLATION FACTOR-LIKE PROTEIN 16"/>
    <property type="match status" value="1"/>
</dbReference>
<keyword evidence="2 3" id="KW-0342">GTP-binding</keyword>
<dbReference type="Proteomes" id="UP001562425">
    <property type="component" value="Unassembled WGS sequence"/>
</dbReference>
<dbReference type="EMBL" id="JBEHCU010008895">
    <property type="protein sequence ID" value="KAL1380925.1"/>
    <property type="molecule type" value="Genomic_DNA"/>
</dbReference>
<comment type="caution">
    <text evidence="5">The sequence shown here is derived from an EMBL/GenBank/DDBJ whole genome shotgun (WGS) entry which is preliminary data.</text>
</comment>
<evidence type="ECO:0000313" key="5">
    <source>
        <dbReference type="EMBL" id="KAL1380925.1"/>
    </source>
</evidence>
<dbReference type="InterPro" id="IPR006689">
    <property type="entry name" value="Small_GTPase_ARF/SAR"/>
</dbReference>
<dbReference type="PROSITE" id="PS51417">
    <property type="entry name" value="ARF"/>
    <property type="match status" value="1"/>
</dbReference>
<proteinExistence type="predicted"/>
<dbReference type="GO" id="GO:0005525">
    <property type="term" value="F:GTP binding"/>
    <property type="evidence" value="ECO:0007669"/>
    <property type="project" value="UniProtKB-KW"/>
</dbReference>
<evidence type="ECO:0000256" key="1">
    <source>
        <dbReference type="ARBA" id="ARBA00022741"/>
    </source>
</evidence>
<keyword evidence="6" id="KW-1185">Reference proteome</keyword>
<dbReference type="Gene3D" id="3.40.50.300">
    <property type="entry name" value="P-loop containing nucleotide triphosphate hydrolases"/>
    <property type="match status" value="1"/>
</dbReference>
<dbReference type="PANTHER" id="PTHR46688:SF1">
    <property type="entry name" value="ADP-RIBOSYLATION FACTOR-LIKE PROTEIN 16"/>
    <property type="match status" value="1"/>
</dbReference>
<dbReference type="SUPFAM" id="SSF52540">
    <property type="entry name" value="P-loop containing nucleoside triphosphate hydrolases"/>
    <property type="match status" value="1"/>
</dbReference>
<dbReference type="Pfam" id="PF00025">
    <property type="entry name" value="Arf"/>
    <property type="match status" value="1"/>
</dbReference>
<accession>A0ABD1CXF1</accession>
<name>A0ABD1CXF1_CULPP</name>
<gene>
    <name evidence="5" type="ORF">pipiens_013843</name>
</gene>
<feature type="binding site" evidence="3">
    <location>
        <begin position="28"/>
        <end position="35"/>
    </location>
    <ligand>
        <name>GTP</name>
        <dbReference type="ChEBI" id="CHEBI:37565"/>
    </ligand>
</feature>
<evidence type="ECO:0000256" key="3">
    <source>
        <dbReference type="PIRSR" id="PIRSR606689-1"/>
    </source>
</evidence>
<organism evidence="5 6">
    <name type="scientific">Culex pipiens pipiens</name>
    <name type="common">Northern house mosquito</name>
    <dbReference type="NCBI Taxonomy" id="38569"/>
    <lineage>
        <taxon>Eukaryota</taxon>
        <taxon>Metazoa</taxon>
        <taxon>Ecdysozoa</taxon>
        <taxon>Arthropoda</taxon>
        <taxon>Hexapoda</taxon>
        <taxon>Insecta</taxon>
        <taxon>Pterygota</taxon>
        <taxon>Neoptera</taxon>
        <taxon>Endopterygota</taxon>
        <taxon>Diptera</taxon>
        <taxon>Nematocera</taxon>
        <taxon>Culicoidea</taxon>
        <taxon>Culicidae</taxon>
        <taxon>Culicinae</taxon>
        <taxon>Culicini</taxon>
        <taxon>Culex</taxon>
        <taxon>Culex</taxon>
    </lineage>
</organism>
<keyword evidence="4" id="KW-0460">Magnesium</keyword>
<sequence length="204" mass="22925">MKRSNSCYRSNNLENKTVTDAMSYLCLGPISAGKTLLLTCLQNPDSVNFTSHSVPSVGTNLFTIKIPPVVIDEKDINVKPAPPPRKRDLVQVREVGGCLAPLWRDYLAKPVDKVMYVVDTSNLCQISAAGVLLYSMLAEPRLQKTKFLLVLSKMDLAYRQMRNEALLMLQMEKFQKQIPQAITIVQFSAIDKEGIDEIYDWLAT</sequence>
<reference evidence="5 6" key="1">
    <citation type="submission" date="2024-05" db="EMBL/GenBank/DDBJ databases">
        <title>Culex pipiens pipiens assembly and annotation.</title>
        <authorList>
            <person name="Alout H."/>
            <person name="Durand T."/>
        </authorList>
    </citation>
    <scope>NUCLEOTIDE SEQUENCE [LARGE SCALE GENOMIC DNA]</scope>
    <source>
        <strain evidence="5">HA-2024</strain>
        <tissue evidence="5">Whole body</tissue>
    </source>
</reference>